<gene>
    <name evidence="2" type="ORF">EG328_010417</name>
</gene>
<sequence>MSERLQIGFKAQVGRLFSQYAKLNLTDINSRHIKTHDRTHVCTFEICQYATSDLAHLRRHQEEKHAVPEENTWICTVSWCKKFGKEGFKRKDNLERHWKKHPGEPWHYG</sequence>
<proteinExistence type="predicted"/>
<dbReference type="Proteomes" id="UP000447873">
    <property type="component" value="Unassembled WGS sequence"/>
</dbReference>
<evidence type="ECO:0000313" key="3">
    <source>
        <dbReference type="Proteomes" id="UP000447873"/>
    </source>
</evidence>
<dbReference type="EMBL" id="WNWS01000684">
    <property type="protein sequence ID" value="KAE9964485.1"/>
    <property type="molecule type" value="Genomic_DNA"/>
</dbReference>
<accession>A0A8H3U7I2</accession>
<dbReference type="SMART" id="SM00355">
    <property type="entry name" value="ZnF_C2H2"/>
    <property type="match status" value="2"/>
</dbReference>
<reference evidence="2 3" key="1">
    <citation type="submission" date="2018-12" db="EMBL/GenBank/DDBJ databases">
        <title>Venturia inaequalis Genome Resource.</title>
        <authorList>
            <person name="Lichtner F.J."/>
        </authorList>
    </citation>
    <scope>NUCLEOTIDE SEQUENCE [LARGE SCALE GENOMIC DNA]</scope>
    <source>
        <strain evidence="2 3">120213</strain>
    </source>
</reference>
<feature type="domain" description="C2H2-type" evidence="1">
    <location>
        <begin position="73"/>
        <end position="101"/>
    </location>
</feature>
<evidence type="ECO:0000259" key="1">
    <source>
        <dbReference type="SMART" id="SM00355"/>
    </source>
</evidence>
<dbReference type="InterPro" id="IPR013087">
    <property type="entry name" value="Znf_C2H2_type"/>
</dbReference>
<feature type="domain" description="C2H2-type" evidence="1">
    <location>
        <begin position="40"/>
        <end position="65"/>
    </location>
</feature>
<dbReference type="Gene3D" id="3.30.160.60">
    <property type="entry name" value="Classic Zinc Finger"/>
    <property type="match status" value="1"/>
</dbReference>
<organism evidence="2 3">
    <name type="scientific">Venturia inaequalis</name>
    <name type="common">Apple scab fungus</name>
    <dbReference type="NCBI Taxonomy" id="5025"/>
    <lineage>
        <taxon>Eukaryota</taxon>
        <taxon>Fungi</taxon>
        <taxon>Dikarya</taxon>
        <taxon>Ascomycota</taxon>
        <taxon>Pezizomycotina</taxon>
        <taxon>Dothideomycetes</taxon>
        <taxon>Pleosporomycetidae</taxon>
        <taxon>Venturiales</taxon>
        <taxon>Venturiaceae</taxon>
        <taxon>Venturia</taxon>
    </lineage>
</organism>
<dbReference type="AlphaFoldDB" id="A0A8H3U7I2"/>
<comment type="caution">
    <text evidence="2">The sequence shown here is derived from an EMBL/GenBank/DDBJ whole genome shotgun (WGS) entry which is preliminary data.</text>
</comment>
<name>A0A8H3U7I2_VENIN</name>
<protein>
    <recommendedName>
        <fullName evidence="1">C2H2-type domain-containing protein</fullName>
    </recommendedName>
</protein>
<evidence type="ECO:0000313" key="2">
    <source>
        <dbReference type="EMBL" id="KAE9964485.1"/>
    </source>
</evidence>